<reference evidence="2 3" key="1">
    <citation type="submission" date="2023-06" db="EMBL/GenBank/DDBJ databases">
        <title>Rhodococcus indonesiensis sp. nov a new member of the Rhodococcus ruber lineage isolated from a sediment of neutral hot spring.</title>
        <authorList>
            <person name="Kusuma A.B."/>
            <person name="Fenylestari G."/>
            <person name="Ammar F."/>
            <person name="Nouioui I."/>
            <person name="Goodfellow M."/>
        </authorList>
    </citation>
    <scope>NUCLEOTIDE SEQUENCE [LARGE SCALE GENOMIC DNA]</scope>
    <source>
        <strain evidence="2 3">CSLK01-03</strain>
    </source>
</reference>
<name>A0ABT7RM51_9NOCA</name>
<protein>
    <recommendedName>
        <fullName evidence="1">LtfC/p132/Gp6 beta-sandwich domain-containing protein</fullName>
    </recommendedName>
</protein>
<accession>A0ABT7RM51</accession>
<dbReference type="Pfam" id="PF23926">
    <property type="entry name" value="LtfC"/>
    <property type="match status" value="1"/>
</dbReference>
<dbReference type="Proteomes" id="UP001233164">
    <property type="component" value="Unassembled WGS sequence"/>
</dbReference>
<keyword evidence="3" id="KW-1185">Reference proteome</keyword>
<dbReference type="InterPro" id="IPR055688">
    <property type="entry name" value="LtfC/p132/Gp6_b-sand"/>
</dbReference>
<dbReference type="EMBL" id="JAUBOF010000027">
    <property type="protein sequence ID" value="MDM7488697.1"/>
    <property type="molecule type" value="Genomic_DNA"/>
</dbReference>
<proteinExistence type="predicted"/>
<evidence type="ECO:0000313" key="2">
    <source>
        <dbReference type="EMBL" id="MDM7488697.1"/>
    </source>
</evidence>
<evidence type="ECO:0000313" key="3">
    <source>
        <dbReference type="Proteomes" id="UP001233164"/>
    </source>
</evidence>
<organism evidence="2 3">
    <name type="scientific">Rhodococcus indonesiensis</name>
    <dbReference type="NCBI Taxonomy" id="3055869"/>
    <lineage>
        <taxon>Bacteria</taxon>
        <taxon>Bacillati</taxon>
        <taxon>Actinomycetota</taxon>
        <taxon>Actinomycetes</taxon>
        <taxon>Mycobacteriales</taxon>
        <taxon>Nocardiaceae</taxon>
        <taxon>Rhodococcus</taxon>
    </lineage>
</organism>
<comment type="caution">
    <text evidence="2">The sequence shown here is derived from an EMBL/GenBank/DDBJ whole genome shotgun (WGS) entry which is preliminary data.</text>
</comment>
<dbReference type="RefSeq" id="WP_289378760.1">
    <property type="nucleotide sequence ID" value="NZ_JAUBOF010000027.1"/>
</dbReference>
<gene>
    <name evidence="2" type="ORF">QT969_10380</name>
</gene>
<feature type="domain" description="LtfC/p132/Gp6 beta-sandwich" evidence="1">
    <location>
        <begin position="9"/>
        <end position="108"/>
    </location>
</feature>
<evidence type="ECO:0000259" key="1">
    <source>
        <dbReference type="Pfam" id="PF23926"/>
    </source>
</evidence>
<sequence length="109" mass="12367">MTAALGRTPEQIKLILSLGADFTQIIKTPENETFPVDTVVAIRFYDDPADTAHIAEWLGDVTSTQVEWRIESALADVIPDRTPFRMYVSYPEVPTLEHCWFTGRVARKQ</sequence>